<dbReference type="GO" id="GO:0005524">
    <property type="term" value="F:ATP binding"/>
    <property type="evidence" value="ECO:0007669"/>
    <property type="project" value="UniProtKB-KW"/>
</dbReference>
<dbReference type="PANTHER" id="PTHR43071">
    <property type="entry name" value="2-AMINO-4-HYDROXY-6-HYDROXYMETHYLDIHYDROPTERIDINE PYROPHOSPHOKINASE"/>
    <property type="match status" value="1"/>
</dbReference>
<dbReference type="GO" id="GO:0016301">
    <property type="term" value="F:kinase activity"/>
    <property type="evidence" value="ECO:0007669"/>
    <property type="project" value="UniProtKB-KW"/>
</dbReference>
<evidence type="ECO:0000256" key="10">
    <source>
        <dbReference type="ARBA" id="ARBA00029409"/>
    </source>
</evidence>
<dbReference type="RefSeq" id="WP_106521349.1">
    <property type="nucleotide sequence ID" value="NZ_PYGD01000001.1"/>
</dbReference>
<comment type="function">
    <text evidence="10">Catalyzes the transfer of pyrophosphate from adenosine triphosphate (ATP) to 6-hydroxymethyl-7,8-dihydropterin, an enzymatic step in folate biosynthesis pathway.</text>
</comment>
<accession>A0A2P8DBQ5</accession>
<keyword evidence="8" id="KW-0067">ATP-binding</keyword>
<comment type="similarity">
    <text evidence="2">Belongs to the HPPK family.</text>
</comment>
<evidence type="ECO:0000256" key="1">
    <source>
        <dbReference type="ARBA" id="ARBA00005051"/>
    </source>
</evidence>
<sequence>MHSVFLLTGSNLGDRATQLSACIAALQNRAGTVTASSQVYETEAWGKEGLPPHLNQALHLSTTLSPLELLTVIHDIEHGLGRVRQEKWGVRAMDIDIIYYDDMVLNLPALTIPHPLMQERRFVLQPLTEIAAAYLHPVFRKTTAELLSSCADPLAVMPGNAGER</sequence>
<dbReference type="EMBL" id="PYGD01000001">
    <property type="protein sequence ID" value="PSK94658.1"/>
    <property type="molecule type" value="Genomic_DNA"/>
</dbReference>
<dbReference type="InterPro" id="IPR000550">
    <property type="entry name" value="Hppk"/>
</dbReference>
<evidence type="ECO:0000256" key="2">
    <source>
        <dbReference type="ARBA" id="ARBA00005810"/>
    </source>
</evidence>
<evidence type="ECO:0000256" key="9">
    <source>
        <dbReference type="ARBA" id="ARBA00022909"/>
    </source>
</evidence>
<evidence type="ECO:0000256" key="8">
    <source>
        <dbReference type="ARBA" id="ARBA00022840"/>
    </source>
</evidence>
<name>A0A2P8DBQ5_9BACT</name>
<proteinExistence type="inferred from homology"/>
<dbReference type="GO" id="GO:0046654">
    <property type="term" value="P:tetrahydrofolate biosynthetic process"/>
    <property type="evidence" value="ECO:0007669"/>
    <property type="project" value="UniProtKB-UniPathway"/>
</dbReference>
<evidence type="ECO:0000256" key="11">
    <source>
        <dbReference type="ARBA" id="ARBA00029766"/>
    </source>
</evidence>
<keyword evidence="9" id="KW-0289">Folate biosynthesis</keyword>
<evidence type="ECO:0000259" key="13">
    <source>
        <dbReference type="Pfam" id="PF01288"/>
    </source>
</evidence>
<dbReference type="SUPFAM" id="SSF55083">
    <property type="entry name" value="6-hydroxymethyl-7,8-dihydropterin pyrophosphokinase, HPPK"/>
    <property type="match status" value="1"/>
</dbReference>
<dbReference type="AlphaFoldDB" id="A0A2P8DBQ5"/>
<evidence type="ECO:0000256" key="7">
    <source>
        <dbReference type="ARBA" id="ARBA00022777"/>
    </source>
</evidence>
<dbReference type="GO" id="GO:0003848">
    <property type="term" value="F:2-amino-4-hydroxy-6-hydroxymethyldihydropteridine diphosphokinase activity"/>
    <property type="evidence" value="ECO:0007669"/>
    <property type="project" value="UniProtKB-EC"/>
</dbReference>
<evidence type="ECO:0000313" key="15">
    <source>
        <dbReference type="Proteomes" id="UP000240572"/>
    </source>
</evidence>
<dbReference type="GO" id="GO:0046656">
    <property type="term" value="P:folic acid biosynthetic process"/>
    <property type="evidence" value="ECO:0007669"/>
    <property type="project" value="UniProtKB-KW"/>
</dbReference>
<dbReference type="OrthoDB" id="9808041at2"/>
<evidence type="ECO:0000256" key="6">
    <source>
        <dbReference type="ARBA" id="ARBA00022741"/>
    </source>
</evidence>
<keyword evidence="7 14" id="KW-0418">Kinase</keyword>
<comment type="pathway">
    <text evidence="1">Cofactor biosynthesis; tetrahydrofolate biosynthesis; 2-amino-4-hydroxy-6-hydroxymethyl-7,8-dihydropteridine diphosphate from 7,8-dihydroneopterin triphosphate: step 4/4.</text>
</comment>
<keyword evidence="6" id="KW-0547">Nucleotide-binding</keyword>
<dbReference type="InterPro" id="IPR035907">
    <property type="entry name" value="Hppk_sf"/>
</dbReference>
<dbReference type="UniPathway" id="UPA00077">
    <property type="reaction ID" value="UER00155"/>
</dbReference>
<keyword evidence="15" id="KW-1185">Reference proteome</keyword>
<gene>
    <name evidence="14" type="ORF">B0I18_101818</name>
</gene>
<reference evidence="14 15" key="1">
    <citation type="submission" date="2018-03" db="EMBL/GenBank/DDBJ databases">
        <title>Genomic Encyclopedia of Type Strains, Phase III (KMG-III): the genomes of soil and plant-associated and newly described type strains.</title>
        <authorList>
            <person name="Whitman W."/>
        </authorList>
    </citation>
    <scope>NUCLEOTIDE SEQUENCE [LARGE SCALE GENOMIC DNA]</scope>
    <source>
        <strain evidence="14 15">CGMCC 1.12700</strain>
    </source>
</reference>
<dbReference type="PANTHER" id="PTHR43071:SF1">
    <property type="entry name" value="2-AMINO-4-HYDROXY-6-HYDROXYMETHYLDIHYDROPTERIDINE PYROPHOSPHOKINASE"/>
    <property type="match status" value="1"/>
</dbReference>
<dbReference type="CDD" id="cd00483">
    <property type="entry name" value="HPPK"/>
    <property type="match status" value="1"/>
</dbReference>
<evidence type="ECO:0000256" key="3">
    <source>
        <dbReference type="ARBA" id="ARBA00013253"/>
    </source>
</evidence>
<evidence type="ECO:0000256" key="12">
    <source>
        <dbReference type="ARBA" id="ARBA00033413"/>
    </source>
</evidence>
<dbReference type="NCBIfam" id="TIGR01498">
    <property type="entry name" value="folK"/>
    <property type="match status" value="1"/>
</dbReference>
<dbReference type="Gene3D" id="3.30.70.560">
    <property type="entry name" value="7,8-Dihydro-6-hydroxymethylpterin-pyrophosphokinase HPPK"/>
    <property type="match status" value="1"/>
</dbReference>
<organism evidence="14 15">
    <name type="scientific">Taibaiella chishuiensis</name>
    <dbReference type="NCBI Taxonomy" id="1434707"/>
    <lineage>
        <taxon>Bacteria</taxon>
        <taxon>Pseudomonadati</taxon>
        <taxon>Bacteroidota</taxon>
        <taxon>Chitinophagia</taxon>
        <taxon>Chitinophagales</taxon>
        <taxon>Chitinophagaceae</taxon>
        <taxon>Taibaiella</taxon>
    </lineage>
</organism>
<keyword evidence="5" id="KW-0808">Transferase</keyword>
<dbReference type="Pfam" id="PF01288">
    <property type="entry name" value="HPPK"/>
    <property type="match status" value="1"/>
</dbReference>
<dbReference type="EC" id="2.7.6.3" evidence="3"/>
<comment type="caution">
    <text evidence="14">The sequence shown here is derived from an EMBL/GenBank/DDBJ whole genome shotgun (WGS) entry which is preliminary data.</text>
</comment>
<dbReference type="Proteomes" id="UP000240572">
    <property type="component" value="Unassembled WGS sequence"/>
</dbReference>
<evidence type="ECO:0000256" key="4">
    <source>
        <dbReference type="ARBA" id="ARBA00016218"/>
    </source>
</evidence>
<evidence type="ECO:0000256" key="5">
    <source>
        <dbReference type="ARBA" id="ARBA00022679"/>
    </source>
</evidence>
<feature type="domain" description="7,8-dihydro-6-hydroxymethylpterin-pyrophosphokinase" evidence="13">
    <location>
        <begin position="6"/>
        <end position="131"/>
    </location>
</feature>
<protein>
    <recommendedName>
        <fullName evidence="4">2-amino-4-hydroxy-6-hydroxymethyldihydropteridine pyrophosphokinase</fullName>
        <ecNumber evidence="3">2.7.6.3</ecNumber>
    </recommendedName>
    <alternativeName>
        <fullName evidence="11">6-hydroxymethyl-7,8-dihydropterin pyrophosphokinase</fullName>
    </alternativeName>
    <alternativeName>
        <fullName evidence="12">7,8-dihydro-6-hydroxymethylpterin-pyrophosphokinase</fullName>
    </alternativeName>
</protein>
<evidence type="ECO:0000313" key="14">
    <source>
        <dbReference type="EMBL" id="PSK94658.1"/>
    </source>
</evidence>